<feature type="transmembrane region" description="Helical" evidence="6">
    <location>
        <begin position="276"/>
        <end position="298"/>
    </location>
</feature>
<dbReference type="PANTHER" id="PTHR42893:SF46">
    <property type="entry name" value="PROTEIN DETOXIFICATION 44, CHLOROPLASTIC"/>
    <property type="match status" value="1"/>
</dbReference>
<comment type="caution">
    <text evidence="7">The sequence shown here is derived from an EMBL/GenBank/DDBJ whole genome shotgun (WGS) entry which is preliminary data.</text>
</comment>
<dbReference type="PANTHER" id="PTHR42893">
    <property type="entry name" value="PROTEIN DETOXIFICATION 44, CHLOROPLASTIC-RELATED"/>
    <property type="match status" value="1"/>
</dbReference>
<keyword evidence="3 6" id="KW-0812">Transmembrane</keyword>
<gene>
    <name evidence="7" type="primary">dinF</name>
    <name evidence="7" type="ORF">EKPJFOCH_2725</name>
</gene>
<reference evidence="7" key="1">
    <citation type="journal article" date="2021" name="Front. Microbiol.">
        <title>Comprehensive Comparative Genomics and Phenotyping of Methylobacterium Species.</title>
        <authorList>
            <person name="Alessa O."/>
            <person name="Ogura Y."/>
            <person name="Fujitani Y."/>
            <person name="Takami H."/>
            <person name="Hayashi T."/>
            <person name="Sahin N."/>
            <person name="Tani A."/>
        </authorList>
    </citation>
    <scope>NUCLEOTIDE SEQUENCE</scope>
    <source>
        <strain evidence="7">DSM 23674</strain>
    </source>
</reference>
<evidence type="ECO:0000256" key="4">
    <source>
        <dbReference type="ARBA" id="ARBA00022989"/>
    </source>
</evidence>
<comment type="similarity">
    <text evidence="2">Belongs to the multi antimicrobial extrusion (MATE) (TC 2.A.66.1) family.</text>
</comment>
<dbReference type="RefSeq" id="WP_238232209.1">
    <property type="nucleotide sequence ID" value="NZ_BPRA01000012.1"/>
</dbReference>
<feature type="transmembrane region" description="Helical" evidence="6">
    <location>
        <begin position="47"/>
        <end position="67"/>
    </location>
</feature>
<keyword evidence="5 6" id="KW-0472">Membrane</keyword>
<feature type="transmembrane region" description="Helical" evidence="6">
    <location>
        <begin position="165"/>
        <end position="188"/>
    </location>
</feature>
<dbReference type="Pfam" id="PF01554">
    <property type="entry name" value="MatE"/>
    <property type="match status" value="2"/>
</dbReference>
<proteinExistence type="inferred from homology"/>
<accession>A0ABQ4TNI9</accession>
<evidence type="ECO:0000256" key="2">
    <source>
        <dbReference type="ARBA" id="ARBA00010199"/>
    </source>
</evidence>
<keyword evidence="8" id="KW-1185">Reference proteome</keyword>
<organism evidence="7 8">
    <name type="scientific">Methylobacterium thuringiense</name>
    <dbReference type="NCBI Taxonomy" id="1003091"/>
    <lineage>
        <taxon>Bacteria</taxon>
        <taxon>Pseudomonadati</taxon>
        <taxon>Pseudomonadota</taxon>
        <taxon>Alphaproteobacteria</taxon>
        <taxon>Hyphomicrobiales</taxon>
        <taxon>Methylobacteriaceae</taxon>
        <taxon>Methylobacterium</taxon>
    </lineage>
</organism>
<dbReference type="NCBIfam" id="TIGR00797">
    <property type="entry name" value="matE"/>
    <property type="match status" value="1"/>
</dbReference>
<comment type="subcellular location">
    <subcellularLocation>
        <location evidence="1">Membrane</location>
        <topology evidence="1">Multi-pass membrane protein</topology>
    </subcellularLocation>
</comment>
<feature type="transmembrane region" description="Helical" evidence="6">
    <location>
        <begin position="16"/>
        <end position="41"/>
    </location>
</feature>
<evidence type="ECO:0000256" key="1">
    <source>
        <dbReference type="ARBA" id="ARBA00004141"/>
    </source>
</evidence>
<evidence type="ECO:0000313" key="7">
    <source>
        <dbReference type="EMBL" id="GJE56226.1"/>
    </source>
</evidence>
<evidence type="ECO:0000256" key="3">
    <source>
        <dbReference type="ARBA" id="ARBA00022692"/>
    </source>
</evidence>
<evidence type="ECO:0000313" key="8">
    <source>
        <dbReference type="Proteomes" id="UP001055101"/>
    </source>
</evidence>
<feature type="transmembrane region" description="Helical" evidence="6">
    <location>
        <begin position="98"/>
        <end position="123"/>
    </location>
</feature>
<name>A0ABQ4TNI9_9HYPH</name>
<feature type="transmembrane region" description="Helical" evidence="6">
    <location>
        <begin position="194"/>
        <end position="214"/>
    </location>
</feature>
<feature type="transmembrane region" description="Helical" evidence="6">
    <location>
        <begin position="353"/>
        <end position="378"/>
    </location>
</feature>
<keyword evidence="4 6" id="KW-1133">Transmembrane helix</keyword>
<feature type="transmembrane region" description="Helical" evidence="6">
    <location>
        <begin position="390"/>
        <end position="409"/>
    </location>
</feature>
<reference evidence="7" key="2">
    <citation type="submission" date="2021-08" db="EMBL/GenBank/DDBJ databases">
        <authorList>
            <person name="Tani A."/>
            <person name="Ola A."/>
            <person name="Ogura Y."/>
            <person name="Katsura K."/>
            <person name="Hayashi T."/>
        </authorList>
    </citation>
    <scope>NUCLEOTIDE SEQUENCE</scope>
    <source>
        <strain evidence="7">DSM 23674</strain>
    </source>
</reference>
<dbReference type="CDD" id="cd13136">
    <property type="entry name" value="MATE_DinF_like"/>
    <property type="match status" value="1"/>
</dbReference>
<feature type="transmembrane region" description="Helical" evidence="6">
    <location>
        <begin position="129"/>
        <end position="153"/>
    </location>
</feature>
<feature type="transmembrane region" description="Helical" evidence="6">
    <location>
        <begin position="415"/>
        <end position="434"/>
    </location>
</feature>
<dbReference type="InterPro" id="IPR044644">
    <property type="entry name" value="DinF-like"/>
</dbReference>
<evidence type="ECO:0000256" key="5">
    <source>
        <dbReference type="ARBA" id="ARBA00023136"/>
    </source>
</evidence>
<evidence type="ECO:0000256" key="6">
    <source>
        <dbReference type="SAM" id="Phobius"/>
    </source>
</evidence>
<dbReference type="EMBL" id="BPRA01000012">
    <property type="protein sequence ID" value="GJE56226.1"/>
    <property type="molecule type" value="Genomic_DNA"/>
</dbReference>
<dbReference type="InterPro" id="IPR002528">
    <property type="entry name" value="MATE_fam"/>
</dbReference>
<feature type="transmembrane region" description="Helical" evidence="6">
    <location>
        <begin position="319"/>
        <end position="341"/>
    </location>
</feature>
<feature type="transmembrane region" description="Helical" evidence="6">
    <location>
        <begin position="245"/>
        <end position="264"/>
    </location>
</feature>
<sequence length="446" mass="45652">MTTAAVPLAPLTNRRILALAVPATLASVTTPLIGFVGATVIGRLGDAALLGAVALGGVVFDAIFWSFGCLRMATAGLTAQAVGARDDVEVARTLARSLAAGVLIGLLLVLAQVPIAALVALISGASPEVLAGLAIYFHIRMFAAPFTLANYAILGSVLGRGRTDLGLLIQVAINLTNIALTLALVIVFGLGITGAAIAALVADMAGTAFGLAVVHRLGTRPFAVGRADVLDPAALARTLKINADVLIRTLALVAAIVLFSAVGARFGDVTLAANAVLWNLFLIGGFFLDGFTVASEAACGQAVGARDRHAFAVAARLSLLWSLGFGVAVSAVSLAAGSAFIDTVTTNPEVRLAAYGYLPFAAAAPFFAALPFAMDGIFVGATWTRAMRNLMLVAVVAYLLALVGFQALGWGNAGLWGAFLLFLAARGIGQAVVYPRLRRGTFPENA</sequence>
<dbReference type="Proteomes" id="UP001055101">
    <property type="component" value="Unassembled WGS sequence"/>
</dbReference>
<protein>
    <submittedName>
        <fullName evidence="7">DNA damage-inducible protein F</fullName>
    </submittedName>
</protein>